<dbReference type="Proteomes" id="UP001596391">
    <property type="component" value="Unassembled WGS sequence"/>
</dbReference>
<dbReference type="InterPro" id="IPR010644">
    <property type="entry name" value="ChdC/CLD"/>
</dbReference>
<keyword evidence="1" id="KW-0349">Heme</keyword>
<keyword evidence="2" id="KW-0479">Metal-binding</keyword>
<dbReference type="RefSeq" id="WP_390234010.1">
    <property type="nucleotide sequence ID" value="NZ_JBHSWI010000001.1"/>
</dbReference>
<evidence type="ECO:0000256" key="3">
    <source>
        <dbReference type="ARBA" id="ARBA00023004"/>
    </source>
</evidence>
<proteinExistence type="predicted"/>
<keyword evidence="5" id="KW-1185">Reference proteome</keyword>
<dbReference type="PANTHER" id="PTHR36843:SF1">
    <property type="entry name" value="COPROHEME DECARBOXYLASE"/>
    <property type="match status" value="1"/>
</dbReference>
<evidence type="ECO:0000256" key="1">
    <source>
        <dbReference type="ARBA" id="ARBA00022617"/>
    </source>
</evidence>
<reference evidence="5" key="1">
    <citation type="journal article" date="2019" name="Int. J. Syst. Evol. Microbiol.">
        <title>The Global Catalogue of Microorganisms (GCM) 10K type strain sequencing project: providing services to taxonomists for standard genome sequencing and annotation.</title>
        <authorList>
            <consortium name="The Broad Institute Genomics Platform"/>
            <consortium name="The Broad Institute Genome Sequencing Center for Infectious Disease"/>
            <person name="Wu L."/>
            <person name="Ma J."/>
        </authorList>
    </citation>
    <scope>NUCLEOTIDE SEQUENCE [LARGE SCALE GENOMIC DNA]</scope>
    <source>
        <strain evidence="5">CGMCC 1.16026</strain>
    </source>
</reference>
<dbReference type="Pfam" id="PF06778">
    <property type="entry name" value="Chlor_dismutase"/>
    <property type="match status" value="1"/>
</dbReference>
<dbReference type="GO" id="GO:0016491">
    <property type="term" value="F:oxidoreductase activity"/>
    <property type="evidence" value="ECO:0007669"/>
    <property type="project" value="UniProtKB-KW"/>
</dbReference>
<dbReference type="EC" id="1.3.98.5" evidence="4"/>
<dbReference type="EMBL" id="JBHSWI010000001">
    <property type="protein sequence ID" value="MFC6644780.1"/>
    <property type="molecule type" value="Genomic_DNA"/>
</dbReference>
<dbReference type="Gene3D" id="3.30.70.1030">
    <property type="entry name" value="Apc35880, domain 1"/>
    <property type="match status" value="2"/>
</dbReference>
<comment type="caution">
    <text evidence="4">The sequence shown here is derived from an EMBL/GenBank/DDBJ whole genome shotgun (WGS) entry which is preliminary data.</text>
</comment>
<keyword evidence="4" id="KW-0560">Oxidoreductase</keyword>
<gene>
    <name evidence="4" type="primary">hemQ</name>
    <name evidence="4" type="ORF">ACFQBQ_04065</name>
</gene>
<evidence type="ECO:0000256" key="2">
    <source>
        <dbReference type="ARBA" id="ARBA00022723"/>
    </source>
</evidence>
<evidence type="ECO:0000313" key="4">
    <source>
        <dbReference type="EMBL" id="MFC6644780.1"/>
    </source>
</evidence>
<keyword evidence="3" id="KW-0408">Iron</keyword>
<dbReference type="NCBIfam" id="NF008913">
    <property type="entry name" value="PRK12276.1"/>
    <property type="match status" value="1"/>
</dbReference>
<name>A0ABW1Z8N6_9BACT</name>
<sequence length="284" mass="31907">MNGDIVLPELPQVPITLEGSSVLHQMFRFDWAAWKKLPAAERAAIASEFSEILGRWEAGSAEGHPNQSALFSQIGHKGDLTLIHFRESLEELNRAELELAQSGIYPYLQVTSSYLSVVELGLYESSEKIYSELAAAGLEPGTPEWNAGIKEKTARTFASLASRLYPSIPPAKYLCFYPMDRKRGEQVNWYAEPMGDRRAMMHEHGLIGRRYADSVRQIITGSIGLDDWEWGVDLFAEDPVVFKKLIYEMRFDKVSAVYASFGQFFLSVRVPAANASQWFEGTLA</sequence>
<dbReference type="InterPro" id="IPR011008">
    <property type="entry name" value="Dimeric_a/b-barrel"/>
</dbReference>
<dbReference type="SUPFAM" id="SSF54909">
    <property type="entry name" value="Dimeric alpha+beta barrel"/>
    <property type="match status" value="1"/>
</dbReference>
<accession>A0ABW1Z8N6</accession>
<organism evidence="4 5">
    <name type="scientific">Granulicella cerasi</name>
    <dbReference type="NCBI Taxonomy" id="741063"/>
    <lineage>
        <taxon>Bacteria</taxon>
        <taxon>Pseudomonadati</taxon>
        <taxon>Acidobacteriota</taxon>
        <taxon>Terriglobia</taxon>
        <taxon>Terriglobales</taxon>
        <taxon>Acidobacteriaceae</taxon>
        <taxon>Granulicella</taxon>
    </lineage>
</organism>
<evidence type="ECO:0000313" key="5">
    <source>
        <dbReference type="Proteomes" id="UP001596391"/>
    </source>
</evidence>
<protein>
    <submittedName>
        <fullName evidence="4">Hydrogen peroxide-dependent heme synthase</fullName>
        <ecNumber evidence="4">1.3.98.5</ecNumber>
    </submittedName>
</protein>
<dbReference type="PANTHER" id="PTHR36843">
    <property type="entry name" value="HEME-DEPENDENT PEROXIDASE YWFI-RELATED"/>
    <property type="match status" value="1"/>
</dbReference>